<organism evidence="2 3">
    <name type="scientific">Petrolisthes manimaculis</name>
    <dbReference type="NCBI Taxonomy" id="1843537"/>
    <lineage>
        <taxon>Eukaryota</taxon>
        <taxon>Metazoa</taxon>
        <taxon>Ecdysozoa</taxon>
        <taxon>Arthropoda</taxon>
        <taxon>Crustacea</taxon>
        <taxon>Multicrustacea</taxon>
        <taxon>Malacostraca</taxon>
        <taxon>Eumalacostraca</taxon>
        <taxon>Eucarida</taxon>
        <taxon>Decapoda</taxon>
        <taxon>Pleocyemata</taxon>
        <taxon>Anomura</taxon>
        <taxon>Galatheoidea</taxon>
        <taxon>Porcellanidae</taxon>
        <taxon>Petrolisthes</taxon>
    </lineage>
</organism>
<gene>
    <name evidence="2" type="ORF">Pmani_019898</name>
</gene>
<evidence type="ECO:0000313" key="2">
    <source>
        <dbReference type="EMBL" id="KAK4308391.1"/>
    </source>
</evidence>
<protein>
    <submittedName>
        <fullName evidence="2">Uncharacterized protein</fullName>
    </submittedName>
</protein>
<name>A0AAE1U540_9EUCA</name>
<dbReference type="EMBL" id="JAWZYT010001901">
    <property type="protein sequence ID" value="KAK4308391.1"/>
    <property type="molecule type" value="Genomic_DNA"/>
</dbReference>
<comment type="caution">
    <text evidence="2">The sequence shown here is derived from an EMBL/GenBank/DDBJ whole genome shotgun (WGS) entry which is preliminary data.</text>
</comment>
<dbReference type="AlphaFoldDB" id="A0AAE1U540"/>
<evidence type="ECO:0000256" key="1">
    <source>
        <dbReference type="SAM" id="MobiDB-lite"/>
    </source>
</evidence>
<sequence>MHPSSRQSPCLPPASSASASATHHTHRRRNKNNAEFTTTDKTLRKLLSVSSPNKQGDTVTKHFPSLVRRKEVDVDHVRKNEYRVKPKDERTDH</sequence>
<feature type="region of interest" description="Disordered" evidence="1">
    <location>
        <begin position="1"/>
        <end position="40"/>
    </location>
</feature>
<keyword evidence="3" id="KW-1185">Reference proteome</keyword>
<proteinExistence type="predicted"/>
<dbReference type="Proteomes" id="UP001292094">
    <property type="component" value="Unassembled WGS sequence"/>
</dbReference>
<accession>A0AAE1U540</accession>
<evidence type="ECO:0000313" key="3">
    <source>
        <dbReference type="Proteomes" id="UP001292094"/>
    </source>
</evidence>
<reference evidence="2" key="1">
    <citation type="submission" date="2023-11" db="EMBL/GenBank/DDBJ databases">
        <title>Genome assemblies of two species of porcelain crab, Petrolisthes cinctipes and Petrolisthes manimaculis (Anomura: Porcellanidae).</title>
        <authorList>
            <person name="Angst P."/>
        </authorList>
    </citation>
    <scope>NUCLEOTIDE SEQUENCE</scope>
    <source>
        <strain evidence="2">PB745_02</strain>
        <tissue evidence="2">Gill</tissue>
    </source>
</reference>